<comment type="caution">
    <text evidence="1">The sequence shown here is derived from an EMBL/GenBank/DDBJ whole genome shotgun (WGS) entry which is preliminary data.</text>
</comment>
<keyword evidence="2" id="KW-1185">Reference proteome</keyword>
<evidence type="ECO:0000313" key="1">
    <source>
        <dbReference type="EMBL" id="CAI8017822.1"/>
    </source>
</evidence>
<gene>
    <name evidence="1" type="ORF">GBAR_LOCUS10761</name>
</gene>
<dbReference type="InterPro" id="IPR040415">
    <property type="entry name" value="SETD9"/>
</dbReference>
<evidence type="ECO:0008006" key="3">
    <source>
        <dbReference type="Google" id="ProtNLM"/>
    </source>
</evidence>
<dbReference type="EMBL" id="CASHTH010001660">
    <property type="protein sequence ID" value="CAI8017822.1"/>
    <property type="molecule type" value="Genomic_DNA"/>
</dbReference>
<proteinExistence type="predicted"/>
<dbReference type="Proteomes" id="UP001174909">
    <property type="component" value="Unassembled WGS sequence"/>
</dbReference>
<name>A0AA35RWT4_GEOBA</name>
<dbReference type="PANTHER" id="PTHR33524">
    <property type="entry name" value="C5ORF35"/>
    <property type="match status" value="1"/>
</dbReference>
<accession>A0AA35RWT4</accession>
<reference evidence="1" key="1">
    <citation type="submission" date="2023-03" db="EMBL/GenBank/DDBJ databases">
        <authorList>
            <person name="Steffen K."/>
            <person name="Cardenas P."/>
        </authorList>
    </citation>
    <scope>NUCLEOTIDE SEQUENCE</scope>
</reference>
<organism evidence="1 2">
    <name type="scientific">Geodia barretti</name>
    <name type="common">Barrett's horny sponge</name>
    <dbReference type="NCBI Taxonomy" id="519541"/>
    <lineage>
        <taxon>Eukaryota</taxon>
        <taxon>Metazoa</taxon>
        <taxon>Porifera</taxon>
        <taxon>Demospongiae</taxon>
        <taxon>Heteroscleromorpha</taxon>
        <taxon>Tetractinellida</taxon>
        <taxon>Astrophorina</taxon>
        <taxon>Geodiidae</taxon>
        <taxon>Geodia</taxon>
    </lineage>
</organism>
<protein>
    <recommendedName>
        <fullName evidence="3">SET domain-containing protein</fullName>
    </recommendedName>
</protein>
<sequence>MPGFPDIGRDNPFLMSRTDGSIIDAKPYTVNPGEDERERRGVLGEGHMIRHPHEGQEANVMPFSYNVDPSFPKDLLPLIPNRYYKTPGLLYYSRSPMRTIVFVATRHIRDEELLLNYRLHPDSELPSWYRSRDTEEDRQRWNY</sequence>
<evidence type="ECO:0000313" key="2">
    <source>
        <dbReference type="Proteomes" id="UP001174909"/>
    </source>
</evidence>
<dbReference type="PANTHER" id="PTHR33524:SF1">
    <property type="entry name" value="SET DOMAIN-CONTAINING PROTEIN"/>
    <property type="match status" value="1"/>
</dbReference>
<dbReference type="AlphaFoldDB" id="A0AA35RWT4"/>